<name>M5BYS7_THACB</name>
<dbReference type="HOGENOM" id="CLU_2147575_0_0_1"/>
<gene>
    <name evidence="2" type="ORF">BN14_02865</name>
</gene>
<evidence type="ECO:0000256" key="1">
    <source>
        <dbReference type="SAM" id="MobiDB-lite"/>
    </source>
</evidence>
<dbReference type="Proteomes" id="UP000012065">
    <property type="component" value="Unassembled WGS sequence"/>
</dbReference>
<reference evidence="2 3" key="1">
    <citation type="journal article" date="2013" name="J. Biotechnol.">
        <title>Establishment and interpretation of the genome sequence of the phytopathogenic fungus Rhizoctonia solani AG1-IB isolate 7/3/14.</title>
        <authorList>
            <person name="Wibberg D.W."/>
            <person name="Jelonek L.J."/>
            <person name="Rupp O.R."/>
            <person name="Hennig M.H."/>
            <person name="Eikmeyer F.E."/>
            <person name="Goesmann A.G."/>
            <person name="Hartmann A.H."/>
            <person name="Borriss R.B."/>
            <person name="Grosch R.G."/>
            <person name="Puehler A.P."/>
            <person name="Schlueter A.S."/>
        </authorList>
    </citation>
    <scope>NUCLEOTIDE SEQUENCE [LARGE SCALE GENOMIC DNA]</scope>
    <source>
        <strain evidence="3">AG1-IB / isolate 7/3/14</strain>
    </source>
</reference>
<sequence>MSPSDTFGPYGFSPYRASMTSEAFRISIHSDAYQAVSPTSDAYHTPPSAISRSTPSQYSVPTAPSVVLAGSYLNLAAESSEDVGHLPMARCGFYILPCGLIFPSGYDLHVPP</sequence>
<dbReference type="AlphaFoldDB" id="M5BYS7"/>
<dbReference type="EMBL" id="CAOJ01003869">
    <property type="protein sequence ID" value="CCO28867.1"/>
    <property type="molecule type" value="Genomic_DNA"/>
</dbReference>
<accession>M5BYS7</accession>
<organism evidence="2 3">
    <name type="scientific">Thanatephorus cucumeris (strain AG1-IB / isolate 7/3/14)</name>
    <name type="common">Lettuce bottom rot fungus</name>
    <name type="synonym">Rhizoctonia solani</name>
    <dbReference type="NCBI Taxonomy" id="1108050"/>
    <lineage>
        <taxon>Eukaryota</taxon>
        <taxon>Fungi</taxon>
        <taxon>Dikarya</taxon>
        <taxon>Basidiomycota</taxon>
        <taxon>Agaricomycotina</taxon>
        <taxon>Agaricomycetes</taxon>
        <taxon>Cantharellales</taxon>
        <taxon>Ceratobasidiaceae</taxon>
        <taxon>Rhizoctonia</taxon>
        <taxon>Rhizoctonia solani AG-1</taxon>
    </lineage>
</organism>
<proteinExistence type="predicted"/>
<protein>
    <submittedName>
        <fullName evidence="2">Uncharacterized protein</fullName>
    </submittedName>
</protein>
<evidence type="ECO:0000313" key="2">
    <source>
        <dbReference type="EMBL" id="CCO28867.1"/>
    </source>
</evidence>
<feature type="region of interest" description="Disordered" evidence="1">
    <location>
        <begin position="38"/>
        <end position="59"/>
    </location>
</feature>
<comment type="caution">
    <text evidence="2">The sequence shown here is derived from an EMBL/GenBank/DDBJ whole genome shotgun (WGS) entry which is preliminary data.</text>
</comment>
<evidence type="ECO:0000313" key="3">
    <source>
        <dbReference type="Proteomes" id="UP000012065"/>
    </source>
</evidence>